<dbReference type="InParanoid" id="A0A0Q2MB51"/>
<keyword evidence="1" id="KW-0808">Transferase</keyword>
<keyword evidence="1" id="KW-0239">DNA-directed DNA polymerase</keyword>
<organism evidence="2 3">
    <name type="scientific">Vibrio furnissii</name>
    <dbReference type="NCBI Taxonomy" id="29494"/>
    <lineage>
        <taxon>Bacteria</taxon>
        <taxon>Pseudomonadati</taxon>
        <taxon>Pseudomonadota</taxon>
        <taxon>Gammaproteobacteria</taxon>
        <taxon>Vibrionales</taxon>
        <taxon>Vibrionaceae</taxon>
        <taxon>Vibrio</taxon>
    </lineage>
</organism>
<accession>A0A0Q2MB51</accession>
<proteinExistence type="predicted"/>
<name>A0A0Q2MB51_VIBFU</name>
<dbReference type="SUPFAM" id="SSF102220">
    <property type="entry name" value="DNA polymerase III psi subunit"/>
    <property type="match status" value="1"/>
</dbReference>
<dbReference type="GO" id="GO:0006260">
    <property type="term" value="P:DNA replication"/>
    <property type="evidence" value="ECO:0007669"/>
    <property type="project" value="UniProtKB-KW"/>
</dbReference>
<evidence type="ECO:0000313" key="3">
    <source>
        <dbReference type="Proteomes" id="UP000051221"/>
    </source>
</evidence>
<sequence>MSDRQQHYLHAMGIQSWDLVHPERLQGYQPTLAPLDDECRLVLVSDTYPTAAEALLFERVLKSFHVPLAAARHVFPHQLAQLDLSGLAWIWLAGVEVDVDTSANRLTSPALADIDGHTQHRRDLWQQICSYGAQSK</sequence>
<keyword evidence="1" id="KW-0548">Nucleotidyltransferase</keyword>
<dbReference type="RefSeq" id="WP_004728929.1">
    <property type="nucleotide sequence ID" value="NZ_CABLCD010000020.1"/>
</dbReference>
<dbReference type="OrthoDB" id="5609147at2"/>
<keyword evidence="1" id="KW-0235">DNA replication</keyword>
<dbReference type="EMBL" id="LKHS01000014">
    <property type="protein sequence ID" value="KQH85010.1"/>
    <property type="molecule type" value="Genomic_DNA"/>
</dbReference>
<dbReference type="Pfam" id="PF03603">
    <property type="entry name" value="DNA_III_psi"/>
    <property type="match status" value="1"/>
</dbReference>
<protein>
    <recommendedName>
        <fullName evidence="1">DNA polymerase III subunit psi</fullName>
    </recommendedName>
</protein>
<dbReference type="AlphaFoldDB" id="A0A0Q2MB51"/>
<dbReference type="GO" id="GO:0003887">
    <property type="term" value="F:DNA-directed DNA polymerase activity"/>
    <property type="evidence" value="ECO:0007669"/>
    <property type="project" value="UniProtKB-KW"/>
</dbReference>
<dbReference type="GeneID" id="50536511"/>
<comment type="function">
    <text evidence="1">Part of the beta sliding clamp loading complex, which hydrolyzes ATP to load the beta clamp onto primed DNA to form the DNA replication pre-initiation complex. DNA polymerase III is a complex, multichain enzyme responsible for most of the replicative synthesis in bacteria. This DNA polymerase also exhibits 3' to 5' exonuclease activity.</text>
</comment>
<dbReference type="OMA" id="WVWFAGC"/>
<dbReference type="InterPro" id="IPR004615">
    <property type="entry name" value="DNA_pol_III_psi"/>
</dbReference>
<gene>
    <name evidence="2" type="ORF">AMR76_15755</name>
</gene>
<dbReference type="InterPro" id="IPR036654">
    <property type="entry name" value="DNA_pol_III_psi_sf"/>
</dbReference>
<keyword evidence="3" id="KW-1185">Reference proteome</keyword>
<evidence type="ECO:0000313" key="2">
    <source>
        <dbReference type="EMBL" id="KQH85010.1"/>
    </source>
</evidence>
<comment type="caution">
    <text evidence="2">The sequence shown here is derived from an EMBL/GenBank/DDBJ whole genome shotgun (WGS) entry which is preliminary data.</text>
</comment>
<evidence type="ECO:0000256" key="1">
    <source>
        <dbReference type="PIRNR" id="PIRNR029225"/>
    </source>
</evidence>
<reference evidence="2 3" key="1">
    <citation type="submission" date="2015-08" db="EMBL/GenBank/DDBJ databases">
        <title>Antibacterial properties of a collection of Vibrionaceae strains.</title>
        <authorList>
            <person name="Giubergia S."/>
        </authorList>
    </citation>
    <scope>NUCLEOTIDE SEQUENCE [LARGE SCALE GENOMIC DNA]</scope>
    <source>
        <strain evidence="2 3">S0821</strain>
    </source>
</reference>
<dbReference type="GO" id="GO:0008408">
    <property type="term" value="F:3'-5' exonuclease activity"/>
    <property type="evidence" value="ECO:0007669"/>
    <property type="project" value="InterPro"/>
</dbReference>
<dbReference type="FunCoup" id="A0A0Q2MB51">
    <property type="interactions" value="127"/>
</dbReference>
<dbReference type="Proteomes" id="UP000051221">
    <property type="component" value="Unassembled WGS sequence"/>
</dbReference>
<dbReference type="PIRSF" id="PIRSF029225">
    <property type="entry name" value="DNA_pol_III_psi"/>
    <property type="match status" value="1"/>
</dbReference>
<dbReference type="Gene3D" id="3.40.50.10220">
    <property type="entry name" value="DNA polymerase III, psi subunit"/>
    <property type="match status" value="1"/>
</dbReference>